<dbReference type="SUPFAM" id="SSF52025">
    <property type="entry name" value="PA domain"/>
    <property type="match status" value="1"/>
</dbReference>
<dbReference type="Proteomes" id="UP000887568">
    <property type="component" value="Unplaced"/>
</dbReference>
<reference evidence="4" key="1">
    <citation type="submission" date="2022-11" db="UniProtKB">
        <authorList>
            <consortium name="EnsemblMetazoa"/>
        </authorList>
    </citation>
    <scope>IDENTIFICATION</scope>
</reference>
<dbReference type="AlphaFoldDB" id="A0A914B3L3"/>
<proteinExistence type="predicted"/>
<dbReference type="PANTHER" id="PTHR22702:SF1">
    <property type="entry name" value="PROTEASE-ASSOCIATED DOMAIN-CONTAINING PROTEIN 1"/>
    <property type="match status" value="1"/>
</dbReference>
<dbReference type="EnsemblMetazoa" id="XM_038214689.1">
    <property type="protein sequence ID" value="XP_038070617.1"/>
    <property type="gene ID" value="LOC119739676"/>
</dbReference>
<dbReference type="Gene3D" id="3.50.30.30">
    <property type="match status" value="1"/>
</dbReference>
<keyword evidence="2" id="KW-0325">Glycoprotein</keyword>
<feature type="domain" description="PA" evidence="3">
    <location>
        <begin position="86"/>
        <end position="165"/>
    </location>
</feature>
<dbReference type="RefSeq" id="XP_038070617.1">
    <property type="nucleotide sequence ID" value="XM_038214689.1"/>
</dbReference>
<dbReference type="OMA" id="ELMQPPW"/>
<dbReference type="PANTHER" id="PTHR22702">
    <property type="entry name" value="PROTEASE-ASSOCIATED DOMAIN-CONTAINING PROTEIN"/>
    <property type="match status" value="1"/>
</dbReference>
<name>A0A914B3L3_PATMI</name>
<dbReference type="Pfam" id="PF02225">
    <property type="entry name" value="PA"/>
    <property type="match status" value="1"/>
</dbReference>
<dbReference type="InterPro" id="IPR046450">
    <property type="entry name" value="PA_dom_sf"/>
</dbReference>
<keyword evidence="1" id="KW-0732">Signal</keyword>
<accession>A0A914B3L3</accession>
<keyword evidence="5" id="KW-1185">Reference proteome</keyword>
<evidence type="ECO:0000313" key="5">
    <source>
        <dbReference type="Proteomes" id="UP000887568"/>
    </source>
</evidence>
<dbReference type="GeneID" id="119739676"/>
<dbReference type="OrthoDB" id="206201at2759"/>
<evidence type="ECO:0000256" key="1">
    <source>
        <dbReference type="ARBA" id="ARBA00022729"/>
    </source>
</evidence>
<organism evidence="4 5">
    <name type="scientific">Patiria miniata</name>
    <name type="common">Bat star</name>
    <name type="synonym">Asterina miniata</name>
    <dbReference type="NCBI Taxonomy" id="46514"/>
    <lineage>
        <taxon>Eukaryota</taxon>
        <taxon>Metazoa</taxon>
        <taxon>Echinodermata</taxon>
        <taxon>Eleutherozoa</taxon>
        <taxon>Asterozoa</taxon>
        <taxon>Asteroidea</taxon>
        <taxon>Valvatacea</taxon>
        <taxon>Valvatida</taxon>
        <taxon>Asterinidae</taxon>
        <taxon>Patiria</taxon>
    </lineage>
</organism>
<evidence type="ECO:0000256" key="2">
    <source>
        <dbReference type="ARBA" id="ARBA00023180"/>
    </source>
</evidence>
<dbReference type="InterPro" id="IPR003137">
    <property type="entry name" value="PA_domain"/>
</dbReference>
<sequence length="205" mass="22493">MAASMGLRSVSGPDWRLQKTWQIFLLCSLILAAIRYVHGHGVHENLFFSVLSPEDLAFIYKIRPAKNFGAAFAQHFHRICLIPTEPEDACGELANAPVISGEVALIKRGGCSFMSKAITAERAGAAAVIIYDNNDRNFDSIIDMIDDNTDRSTSIPVAFLLGRDGYMIKNSLHQQGLPSAVISIPVNITGVSLGHVRRSPWSLWI</sequence>
<protein>
    <recommendedName>
        <fullName evidence="3">PA domain-containing protein</fullName>
    </recommendedName>
</protein>
<evidence type="ECO:0000259" key="3">
    <source>
        <dbReference type="Pfam" id="PF02225"/>
    </source>
</evidence>
<evidence type="ECO:0000313" key="4">
    <source>
        <dbReference type="EnsemblMetazoa" id="XP_038070617.1"/>
    </source>
</evidence>